<dbReference type="Proteomes" id="UP000077684">
    <property type="component" value="Unassembled WGS sequence"/>
</dbReference>
<feature type="region of interest" description="Disordered" evidence="1">
    <location>
        <begin position="85"/>
        <end position="129"/>
    </location>
</feature>
<evidence type="ECO:0000313" key="2">
    <source>
        <dbReference type="EMBL" id="KAE8240362.1"/>
    </source>
</evidence>
<feature type="compositionally biased region" description="Low complexity" evidence="1">
    <location>
        <begin position="100"/>
        <end position="114"/>
    </location>
</feature>
<keyword evidence="3" id="KW-1185">Reference proteome</keyword>
<sequence length="398" mass="43676">MPASANRITPQRAASSSSGRAKSHWQVHYRPEIEEIQARYALKIKALSQQAKIDPSTARRIIDQRSKHFRSRNGWNSYQAWVKHKARETAEQTEGPAPTEGPAATEGSAAAPPANDIDEPTAPASAAKQDVGAAYEALTPANKQAIDKWATKRLDEKPARDTQKEFSAACRDVMTRIGHLQLRYGITAVAFLSHSQEGIDPFLGYSDQAGVALASALNRLKTGTTGDDVSRMFDRAVKLKVWEDERNAREMDGPLVVCRLNPTQRLARDLILRLHSAVSAALVGGSAALTKWVKATSGGTRLRYKDLFSMVAETGCYVEGWPEEATGLLKDDVVMEQARDANTASTGAGIVKVWSGSLHNTSVWKEEPMEALRKALRENNLRARQITAPEDPFTDMDE</sequence>
<comment type="caution">
    <text evidence="2">The sequence shown here is derived from an EMBL/GenBank/DDBJ whole genome shotgun (WGS) entry which is preliminary data.</text>
</comment>
<dbReference type="EMBL" id="LWDE02001469">
    <property type="protein sequence ID" value="KAE8240362.1"/>
    <property type="molecule type" value="Genomic_DNA"/>
</dbReference>
<reference evidence="2" key="1">
    <citation type="submission" date="2016-04" db="EMBL/GenBank/DDBJ databases">
        <authorList>
            <person name="Nguyen H.D."/>
            <person name="Samba Siva P."/>
            <person name="Cullis J."/>
            <person name="Levesque C.A."/>
            <person name="Hambleton S."/>
        </authorList>
    </citation>
    <scope>NUCLEOTIDE SEQUENCE</scope>
    <source>
        <strain evidence="2">DAOMC 236426</strain>
    </source>
</reference>
<evidence type="ECO:0000313" key="3">
    <source>
        <dbReference type="Proteomes" id="UP000077684"/>
    </source>
</evidence>
<proteinExistence type="predicted"/>
<feature type="region of interest" description="Disordered" evidence="1">
    <location>
        <begin position="1"/>
        <end position="26"/>
    </location>
</feature>
<organism evidence="2 3">
    <name type="scientific">Tilletia controversa</name>
    <name type="common">dwarf bunt fungus</name>
    <dbReference type="NCBI Taxonomy" id="13291"/>
    <lineage>
        <taxon>Eukaryota</taxon>
        <taxon>Fungi</taxon>
        <taxon>Dikarya</taxon>
        <taxon>Basidiomycota</taxon>
        <taxon>Ustilaginomycotina</taxon>
        <taxon>Exobasidiomycetes</taxon>
        <taxon>Tilletiales</taxon>
        <taxon>Tilletiaceae</taxon>
        <taxon>Tilletia</taxon>
    </lineage>
</organism>
<protein>
    <submittedName>
        <fullName evidence="2">Uncharacterized protein</fullName>
    </submittedName>
</protein>
<gene>
    <name evidence="2" type="ORF">A4X06_0g7798</name>
</gene>
<evidence type="ECO:0000256" key="1">
    <source>
        <dbReference type="SAM" id="MobiDB-lite"/>
    </source>
</evidence>
<name>A0A8X7STM9_9BASI</name>
<accession>A0A8X7STM9</accession>
<reference evidence="2" key="2">
    <citation type="journal article" date="2019" name="IMA Fungus">
        <title>Genome sequencing and comparison of five Tilletia species to identify candidate genes for the detection of regulated species infecting wheat.</title>
        <authorList>
            <person name="Nguyen H.D.T."/>
            <person name="Sultana T."/>
            <person name="Kesanakurti P."/>
            <person name="Hambleton S."/>
        </authorList>
    </citation>
    <scope>NUCLEOTIDE SEQUENCE</scope>
    <source>
        <strain evidence="2">DAOMC 236426</strain>
    </source>
</reference>
<dbReference type="AlphaFoldDB" id="A0A8X7STM9"/>